<dbReference type="Gene3D" id="3.40.50.720">
    <property type="entry name" value="NAD(P)-binding Rossmann-like Domain"/>
    <property type="match status" value="1"/>
</dbReference>
<feature type="domain" description="Ketoreductase" evidence="3">
    <location>
        <begin position="16"/>
        <end position="198"/>
    </location>
</feature>
<proteinExistence type="inferred from homology"/>
<dbReference type="SUPFAM" id="SSF51735">
    <property type="entry name" value="NAD(P)-binding Rossmann-fold domains"/>
    <property type="match status" value="1"/>
</dbReference>
<dbReference type="InterPro" id="IPR036291">
    <property type="entry name" value="NAD(P)-bd_dom_sf"/>
</dbReference>
<dbReference type="InterPro" id="IPR057326">
    <property type="entry name" value="KR_dom"/>
</dbReference>
<protein>
    <submittedName>
        <fullName evidence="4">Short-chain dehydrogenase</fullName>
    </submittedName>
</protein>
<dbReference type="Proteomes" id="UP000198771">
    <property type="component" value="Unassembled WGS sequence"/>
</dbReference>
<accession>A0A1G6EKA3</accession>
<dbReference type="STRING" id="617002.SAMN05660653_02909"/>
<organism evidence="4 5">
    <name type="scientific">Desulfonatronum thiosulfatophilum</name>
    <dbReference type="NCBI Taxonomy" id="617002"/>
    <lineage>
        <taxon>Bacteria</taxon>
        <taxon>Pseudomonadati</taxon>
        <taxon>Thermodesulfobacteriota</taxon>
        <taxon>Desulfovibrionia</taxon>
        <taxon>Desulfovibrionales</taxon>
        <taxon>Desulfonatronaceae</taxon>
        <taxon>Desulfonatronum</taxon>
    </lineage>
</organism>
<evidence type="ECO:0000313" key="4">
    <source>
        <dbReference type="EMBL" id="SDB57881.1"/>
    </source>
</evidence>
<sequence length="259" mass="27363">MTIRNNASSKHALHGKTLLLTGASMGIGRALAVALAGVGVNLVINARSEDRLRETREMCVGSGAVVEEIAGDASRSEIVDAMVAKAGDIGGLWGFIHAAGLLHPGPHVWELAEEEFQAVFQANVVAAYQLIRACMPLLLRQGEGLAVFFGSGAAVKTQPGIAAYCAAKAAEEHLARQLAAEAPQITSTVYRPGVVETRMQSQARESEGGAARQLQQVFKAFKEQGQLITPEESAAGLVRLLSSSPKRLHGGTWDVRDMG</sequence>
<dbReference type="PRINTS" id="PR00081">
    <property type="entry name" value="GDHRDH"/>
</dbReference>
<dbReference type="GO" id="GO:0016020">
    <property type="term" value="C:membrane"/>
    <property type="evidence" value="ECO:0007669"/>
    <property type="project" value="TreeGrafter"/>
</dbReference>
<comment type="similarity">
    <text evidence="1">Belongs to the short-chain dehydrogenases/reductases (SDR) family.</text>
</comment>
<dbReference type="SMART" id="SM00822">
    <property type="entry name" value="PKS_KR"/>
    <property type="match status" value="1"/>
</dbReference>
<dbReference type="EMBL" id="FMXO01000019">
    <property type="protein sequence ID" value="SDB57881.1"/>
    <property type="molecule type" value="Genomic_DNA"/>
</dbReference>
<dbReference type="GO" id="GO:0016491">
    <property type="term" value="F:oxidoreductase activity"/>
    <property type="evidence" value="ECO:0007669"/>
    <property type="project" value="UniProtKB-KW"/>
</dbReference>
<keyword evidence="5" id="KW-1185">Reference proteome</keyword>
<evidence type="ECO:0000313" key="5">
    <source>
        <dbReference type="Proteomes" id="UP000198771"/>
    </source>
</evidence>
<dbReference type="AlphaFoldDB" id="A0A1G6EKA3"/>
<dbReference type="Pfam" id="PF00106">
    <property type="entry name" value="adh_short"/>
    <property type="match status" value="1"/>
</dbReference>
<keyword evidence="2" id="KW-0560">Oxidoreductase</keyword>
<dbReference type="OrthoDB" id="335726at2"/>
<dbReference type="PANTHER" id="PTHR44196">
    <property type="entry name" value="DEHYDROGENASE/REDUCTASE SDR FAMILY MEMBER 7B"/>
    <property type="match status" value="1"/>
</dbReference>
<name>A0A1G6EKA3_9BACT</name>
<gene>
    <name evidence="4" type="ORF">SAMN05660653_02909</name>
</gene>
<dbReference type="InterPro" id="IPR002347">
    <property type="entry name" value="SDR_fam"/>
</dbReference>
<reference evidence="4 5" key="1">
    <citation type="submission" date="2016-10" db="EMBL/GenBank/DDBJ databases">
        <authorList>
            <person name="de Groot N.N."/>
        </authorList>
    </citation>
    <scope>NUCLEOTIDE SEQUENCE [LARGE SCALE GENOMIC DNA]</scope>
    <source>
        <strain evidence="4 5">ASO4-2</strain>
    </source>
</reference>
<evidence type="ECO:0000259" key="3">
    <source>
        <dbReference type="SMART" id="SM00822"/>
    </source>
</evidence>
<evidence type="ECO:0000256" key="2">
    <source>
        <dbReference type="ARBA" id="ARBA00023002"/>
    </source>
</evidence>
<dbReference type="PANTHER" id="PTHR44196:SF1">
    <property type="entry name" value="DEHYDROGENASE_REDUCTASE SDR FAMILY MEMBER 7B"/>
    <property type="match status" value="1"/>
</dbReference>
<dbReference type="RefSeq" id="WP_092123346.1">
    <property type="nucleotide sequence ID" value="NZ_FMXO01000019.1"/>
</dbReference>
<evidence type="ECO:0000256" key="1">
    <source>
        <dbReference type="ARBA" id="ARBA00006484"/>
    </source>
</evidence>